<comment type="caution">
    <text evidence="1">The sequence shown here is derived from an EMBL/GenBank/DDBJ whole genome shotgun (WGS) entry which is preliminary data.</text>
</comment>
<evidence type="ECO:0000313" key="2">
    <source>
        <dbReference type="Proteomes" id="UP001433508"/>
    </source>
</evidence>
<gene>
    <name evidence="1" type="ORF">V1525DRAFT_132725</name>
</gene>
<sequence>MVQRTTHDQRMQRSQHAAETWAEASEEKEFRNIFGDHGDIPGTIKGRFGWDFEEESAQEEDAQGDAQRPHTEKPRREDQYQQTKEWDTDDSSSDDLAHSHLTFQDDGEKMMNLNRENEEDSPEEVPYSCTSSYATCSEDSYQIATGTELEIGTIMIFATINGKNARVMIDSGATSSHINESFVRRHEIPALQTEEWVTITGFNGEVMREGYKRKTLKLTMRSGRYTTKIAFDVTPLDERAYDAILGMTWLKDQNPVIDWTAQTVAVGTVMLESTKGTKNPEAITTACEESRTNPTQHQEIRNEPGKEQAIRQKPKELYEEELRQVKEKTARKIL</sequence>
<dbReference type="Proteomes" id="UP001433508">
    <property type="component" value="Unassembled WGS sequence"/>
</dbReference>
<dbReference type="EMBL" id="MU971614">
    <property type="protein sequence ID" value="KAK9233759.1"/>
    <property type="molecule type" value="Genomic_DNA"/>
</dbReference>
<organism evidence="1 2">
    <name type="scientific">Lipomyces kononenkoae</name>
    <name type="common">Yeast</name>
    <dbReference type="NCBI Taxonomy" id="34357"/>
    <lineage>
        <taxon>Eukaryota</taxon>
        <taxon>Fungi</taxon>
        <taxon>Dikarya</taxon>
        <taxon>Ascomycota</taxon>
        <taxon>Saccharomycotina</taxon>
        <taxon>Lipomycetes</taxon>
        <taxon>Lipomycetales</taxon>
        <taxon>Lipomycetaceae</taxon>
        <taxon>Lipomyces</taxon>
    </lineage>
</organism>
<proteinExistence type="predicted"/>
<accession>A0ACC3SRM2</accession>
<reference evidence="2" key="1">
    <citation type="journal article" date="2024" name="Front. Bioeng. Biotechnol.">
        <title>Genome-scale model development and genomic sequencing of the oleaginous clade Lipomyces.</title>
        <authorList>
            <person name="Czajka J.J."/>
            <person name="Han Y."/>
            <person name="Kim J."/>
            <person name="Mondo S.J."/>
            <person name="Hofstad B.A."/>
            <person name="Robles A."/>
            <person name="Haridas S."/>
            <person name="Riley R."/>
            <person name="LaButti K."/>
            <person name="Pangilinan J."/>
            <person name="Andreopoulos W."/>
            <person name="Lipzen A."/>
            <person name="Yan J."/>
            <person name="Wang M."/>
            <person name="Ng V."/>
            <person name="Grigoriev I.V."/>
            <person name="Spatafora J.W."/>
            <person name="Magnuson J.K."/>
            <person name="Baker S.E."/>
            <person name="Pomraning K.R."/>
        </authorList>
    </citation>
    <scope>NUCLEOTIDE SEQUENCE [LARGE SCALE GENOMIC DNA]</scope>
    <source>
        <strain evidence="2">CBS 7786</strain>
    </source>
</reference>
<name>A0ACC3SRM2_LIPKO</name>
<evidence type="ECO:0000313" key="1">
    <source>
        <dbReference type="EMBL" id="KAK9233759.1"/>
    </source>
</evidence>
<keyword evidence="2" id="KW-1185">Reference proteome</keyword>
<protein>
    <submittedName>
        <fullName evidence="1">Uncharacterized protein</fullName>
    </submittedName>
</protein>